<dbReference type="GO" id="GO:0008982">
    <property type="term" value="F:protein-N(PI)-phosphohistidine-sugar phosphotransferase activity"/>
    <property type="evidence" value="ECO:0007669"/>
    <property type="project" value="InterPro"/>
</dbReference>
<dbReference type="SUPFAM" id="SSF52794">
    <property type="entry name" value="PTS system IIB component-like"/>
    <property type="match status" value="1"/>
</dbReference>
<dbReference type="InterPro" id="IPR036095">
    <property type="entry name" value="PTS_EIIB-like_sf"/>
</dbReference>
<evidence type="ECO:0000313" key="8">
    <source>
        <dbReference type="EMBL" id="AOM84273.1"/>
    </source>
</evidence>
<proteinExistence type="predicted"/>
<dbReference type="CDD" id="cd05568">
    <property type="entry name" value="PTS_IIB_bgl_like"/>
    <property type="match status" value="1"/>
</dbReference>
<dbReference type="PATRIC" id="fig|632773.3.peg.3087"/>
<dbReference type="InterPro" id="IPR050661">
    <property type="entry name" value="BglG_antiterminators"/>
</dbReference>
<evidence type="ECO:0000259" key="5">
    <source>
        <dbReference type="PROSITE" id="PS51094"/>
    </source>
</evidence>
<dbReference type="PANTHER" id="PTHR30185:SF18">
    <property type="entry name" value="TRANSCRIPTIONAL REGULATOR MTLR"/>
    <property type="match status" value="1"/>
</dbReference>
<dbReference type="InterPro" id="IPR011608">
    <property type="entry name" value="PRD"/>
</dbReference>
<sequence>MYVSARDRFILEQLIQHPEGVTIREIAHSLQVSERTIHRDLASFDSLLHPYELILEKITSKGIFLKGSTEQLNQFKEDLQSAGHFDFLPEQRQVIIICKLLESIDGMKLQSLATDLNVTVATISSDLEKTATWLQYYGLSLEKRRGFGIRLLGDESSKRKAISGLLAENFNETEILQYVRRQLPEPDTTISESISGQLLGFIDPDKLKQVEQAVLTTIRSIDYPLADSAYIALVVHLTLAIERISKGENISMNQKLSNHLAQKKEFTLAKTLANQLETSFSITIPEAEVGYITMHLRGAKLRQDNQSLFSEDHFDTAFVARQLIEEVGKRTGTDLSGDTSLYQGLAAHLDPALYRVKQGMKIHNPLLEKIKSNYESLFTLIKESFSEVTDLEIPDAEIGFLVLHFGSSMEREVNRRNHEAIVICSSGIGSSKMIATRLRNEFPNIKTVTNRSLFDLNEIPATELDLVISTIPLIGHDIDYVQVNPFLTAEDIRKIEDYIERQEHRQGVDDDKERLAQETALPDKPPERVMDQLAAMDRALRTTLHILRQFSMYRQTTGNTIPEALHELALYLYDEDLIENPAAVTEKLEQRAALSGVGIPGTKTALYHARSQEVNQPLFLVLDLNHSHELKGMHDEIMPVNRLLIMLAPETLSQQSADILSHISALIIANQSSLELFSNGSEQAIHQHLSDELLHYYHDHYSKGETKP</sequence>
<dbReference type="GO" id="GO:0006355">
    <property type="term" value="P:regulation of DNA-templated transcription"/>
    <property type="evidence" value="ECO:0007669"/>
    <property type="project" value="InterPro"/>
</dbReference>
<dbReference type="Pfam" id="PF00874">
    <property type="entry name" value="PRD"/>
    <property type="match status" value="2"/>
</dbReference>
<dbReference type="Proteomes" id="UP000094463">
    <property type="component" value="Chromosome"/>
</dbReference>
<dbReference type="PANTHER" id="PTHR30185">
    <property type="entry name" value="CRYPTIC BETA-GLUCOSIDE BGL OPERON ANTITERMINATOR"/>
    <property type="match status" value="1"/>
</dbReference>
<dbReference type="Gene3D" id="3.40.50.2300">
    <property type="match status" value="1"/>
</dbReference>
<reference evidence="8 9" key="1">
    <citation type="submission" date="2015-08" db="EMBL/GenBank/DDBJ databases">
        <title>The complete genome sequence of Bacillus beveridgei MLTeJB.</title>
        <authorList>
            <person name="Hanson T.E."/>
            <person name="Mesa C."/>
            <person name="Basesman S.M."/>
            <person name="Oremland R.S."/>
        </authorList>
    </citation>
    <scope>NUCLEOTIDE SEQUENCE [LARGE SCALE GENOMIC DNA]</scope>
    <source>
        <strain evidence="8 9">MLTeJB</strain>
    </source>
</reference>
<dbReference type="GO" id="GO:0009401">
    <property type="term" value="P:phosphoenolpyruvate-dependent sugar phosphotransferase system"/>
    <property type="evidence" value="ECO:0007669"/>
    <property type="project" value="InterPro"/>
</dbReference>
<evidence type="ECO:0000256" key="4">
    <source>
        <dbReference type="ARBA" id="ARBA00023163"/>
    </source>
</evidence>
<dbReference type="AlphaFoldDB" id="A0A1D7QZ35"/>
<dbReference type="OrthoDB" id="9776005at2"/>
<evidence type="ECO:0000256" key="2">
    <source>
        <dbReference type="ARBA" id="ARBA00022737"/>
    </source>
</evidence>
<dbReference type="SUPFAM" id="SSF55804">
    <property type="entry name" value="Phoshotransferase/anion transport protein"/>
    <property type="match status" value="1"/>
</dbReference>
<feature type="domain" description="PRD" evidence="7">
    <location>
        <begin position="201"/>
        <end position="306"/>
    </location>
</feature>
<evidence type="ECO:0000256" key="1">
    <source>
        <dbReference type="ARBA" id="ARBA00022679"/>
    </source>
</evidence>
<keyword evidence="4" id="KW-0804">Transcription</keyword>
<dbReference type="InterPro" id="IPR013011">
    <property type="entry name" value="PTS_EIIB_2"/>
</dbReference>
<dbReference type="SUPFAM" id="SSF46785">
    <property type="entry name" value="Winged helix' DNA-binding domain"/>
    <property type="match status" value="1"/>
</dbReference>
<evidence type="ECO:0000313" key="9">
    <source>
        <dbReference type="Proteomes" id="UP000094463"/>
    </source>
</evidence>
<feature type="domain" description="PTS EIIA type-2" evidence="5">
    <location>
        <begin position="545"/>
        <end position="692"/>
    </location>
</feature>
<protein>
    <submittedName>
        <fullName evidence="8">Mannitol operon activator, BglG family</fullName>
    </submittedName>
</protein>
<dbReference type="Gene3D" id="1.10.1790.10">
    <property type="entry name" value="PRD domain"/>
    <property type="match status" value="2"/>
</dbReference>
<dbReference type="RefSeq" id="WP_069366167.1">
    <property type="nucleotide sequence ID" value="NZ_CP012502.1"/>
</dbReference>
<keyword evidence="1" id="KW-0808">Transferase</keyword>
<dbReference type="InterPro" id="IPR016152">
    <property type="entry name" value="PTrfase/Anion_transptr"/>
</dbReference>
<dbReference type="PROSITE" id="PS51099">
    <property type="entry name" value="PTS_EIIB_TYPE_2"/>
    <property type="match status" value="1"/>
</dbReference>
<dbReference type="KEGG" id="bbev:BBEV_2948"/>
<dbReference type="InterPro" id="IPR036390">
    <property type="entry name" value="WH_DNA-bd_sf"/>
</dbReference>
<dbReference type="InterPro" id="IPR036388">
    <property type="entry name" value="WH-like_DNA-bd_sf"/>
</dbReference>
<dbReference type="Gene3D" id="1.10.10.10">
    <property type="entry name" value="Winged helix-like DNA-binding domain superfamily/Winged helix DNA-binding domain"/>
    <property type="match status" value="1"/>
</dbReference>
<keyword evidence="3" id="KW-0805">Transcription regulation</keyword>
<dbReference type="STRING" id="632773.BBEV_2948"/>
<dbReference type="Gene3D" id="3.40.930.10">
    <property type="entry name" value="Mannitol-specific EII, Chain A"/>
    <property type="match status" value="1"/>
</dbReference>
<dbReference type="InterPro" id="IPR013196">
    <property type="entry name" value="HTH_11"/>
</dbReference>
<dbReference type="PROSITE" id="PS51372">
    <property type="entry name" value="PRD_2"/>
    <property type="match status" value="2"/>
</dbReference>
<accession>A0A1D7QZ35</accession>
<dbReference type="InterPro" id="IPR036634">
    <property type="entry name" value="PRD_sf"/>
</dbReference>
<feature type="domain" description="PTS EIIB type-2" evidence="6">
    <location>
        <begin position="418"/>
        <end position="507"/>
    </location>
</feature>
<evidence type="ECO:0000259" key="6">
    <source>
        <dbReference type="PROSITE" id="PS51099"/>
    </source>
</evidence>
<gene>
    <name evidence="8" type="primary">mtlR</name>
    <name evidence="8" type="ORF">BBEV_2948</name>
</gene>
<evidence type="ECO:0000259" key="7">
    <source>
        <dbReference type="PROSITE" id="PS51372"/>
    </source>
</evidence>
<dbReference type="SUPFAM" id="SSF63520">
    <property type="entry name" value="PTS-regulatory domain, PRD"/>
    <property type="match status" value="2"/>
</dbReference>
<dbReference type="EMBL" id="CP012502">
    <property type="protein sequence ID" value="AOM84273.1"/>
    <property type="molecule type" value="Genomic_DNA"/>
</dbReference>
<name>A0A1D7QZ35_9BACI</name>
<dbReference type="PROSITE" id="PS51094">
    <property type="entry name" value="PTS_EIIA_TYPE_2"/>
    <property type="match status" value="1"/>
</dbReference>
<dbReference type="Pfam" id="PF08279">
    <property type="entry name" value="HTH_11"/>
    <property type="match status" value="1"/>
</dbReference>
<keyword evidence="9" id="KW-1185">Reference proteome</keyword>
<dbReference type="Pfam" id="PF00359">
    <property type="entry name" value="PTS_EIIA_2"/>
    <property type="match status" value="1"/>
</dbReference>
<feature type="domain" description="PRD" evidence="7">
    <location>
        <begin position="311"/>
        <end position="415"/>
    </location>
</feature>
<organism evidence="8 9">
    <name type="scientific">Salisediminibacterium beveridgei</name>
    <dbReference type="NCBI Taxonomy" id="632773"/>
    <lineage>
        <taxon>Bacteria</taxon>
        <taxon>Bacillati</taxon>
        <taxon>Bacillota</taxon>
        <taxon>Bacilli</taxon>
        <taxon>Bacillales</taxon>
        <taxon>Bacillaceae</taxon>
        <taxon>Salisediminibacterium</taxon>
    </lineage>
</organism>
<keyword evidence="2" id="KW-0677">Repeat</keyword>
<evidence type="ECO:0000256" key="3">
    <source>
        <dbReference type="ARBA" id="ARBA00023015"/>
    </source>
</evidence>
<dbReference type="InterPro" id="IPR002178">
    <property type="entry name" value="PTS_EIIA_type-2_dom"/>
</dbReference>